<proteinExistence type="predicted"/>
<accession>A0A378JP60</accession>
<feature type="compositionally biased region" description="Low complexity" evidence="1">
    <location>
        <begin position="298"/>
        <end position="307"/>
    </location>
</feature>
<dbReference type="RefSeq" id="WP_115304288.1">
    <property type="nucleotide sequence ID" value="NZ_CAAAHO010000012.1"/>
</dbReference>
<dbReference type="EMBL" id="UGNV01000004">
    <property type="protein sequence ID" value="STX55675.1"/>
    <property type="molecule type" value="Genomic_DNA"/>
</dbReference>
<sequence>MFVIKFPKNPLILKVKVNGPFISVYVPPEEVENFQHKYEKLLGNYSVLSIGEGPLHDFAHSSHNKHLSGFFRKSSHEHFHFILPKTANESNLAKFLNFLDDKDLSQEQKHQVLEGFKESNKVSLKSLLSKIKSYHYMLYSVDMRETQSLERMPLFAEFIDKLTPYLSKELDNSVNISPTSMIKIGDQFVSTLEAYNNLTSFFAHVKLLSNFQKLITKLLKNKEVAADAGIVTKLNELFNSAAKIPLTNFNKLSPALYKELKKQFPFIDDDFNNLYEALKQQLGDLLRTDKLIFTPPTSYSSEVGSSSGHTKQIEKSKKISQAKGNHDIDNKKETNQDKMDNIKTLASGSLLRSNSLEKKPKPNTPLDNLDSPNKNRP</sequence>
<dbReference type="AlphaFoldDB" id="A0A378JP60"/>
<feature type="region of interest" description="Disordered" evidence="1">
    <location>
        <begin position="298"/>
        <end position="377"/>
    </location>
</feature>
<evidence type="ECO:0000256" key="1">
    <source>
        <dbReference type="SAM" id="MobiDB-lite"/>
    </source>
</evidence>
<evidence type="ECO:0000313" key="3">
    <source>
        <dbReference type="Proteomes" id="UP000254968"/>
    </source>
</evidence>
<evidence type="ECO:0000313" key="2">
    <source>
        <dbReference type="EMBL" id="STX55675.1"/>
    </source>
</evidence>
<organism evidence="2 3">
    <name type="scientific">Legionella beliardensis</name>
    <dbReference type="NCBI Taxonomy" id="91822"/>
    <lineage>
        <taxon>Bacteria</taxon>
        <taxon>Pseudomonadati</taxon>
        <taxon>Pseudomonadota</taxon>
        <taxon>Gammaproteobacteria</taxon>
        <taxon>Legionellales</taxon>
        <taxon>Legionellaceae</taxon>
        <taxon>Legionella</taxon>
    </lineage>
</organism>
<feature type="compositionally biased region" description="Basic and acidic residues" evidence="1">
    <location>
        <begin position="324"/>
        <end position="341"/>
    </location>
</feature>
<name>A0A378JP60_9GAMM</name>
<dbReference type="OrthoDB" id="5652468at2"/>
<reference evidence="2 3" key="1">
    <citation type="submission" date="2018-06" db="EMBL/GenBank/DDBJ databases">
        <authorList>
            <consortium name="Pathogen Informatics"/>
            <person name="Doyle S."/>
        </authorList>
    </citation>
    <scope>NUCLEOTIDE SEQUENCE [LARGE SCALE GENOMIC DNA]</scope>
    <source>
        <strain evidence="2 3">NCTC13315</strain>
    </source>
</reference>
<gene>
    <name evidence="2" type="ORF">NCTC13315_03046</name>
</gene>
<keyword evidence="3" id="KW-1185">Reference proteome</keyword>
<feature type="compositionally biased region" description="Polar residues" evidence="1">
    <location>
        <begin position="344"/>
        <end position="354"/>
    </location>
</feature>
<dbReference type="Proteomes" id="UP000254968">
    <property type="component" value="Unassembled WGS sequence"/>
</dbReference>
<protein>
    <submittedName>
        <fullName evidence="2">Uncharacterized protein</fullName>
    </submittedName>
</protein>